<dbReference type="GO" id="GO:0003713">
    <property type="term" value="F:transcription coactivator activity"/>
    <property type="evidence" value="ECO:0000318"/>
    <property type="project" value="GO_Central"/>
</dbReference>
<dbReference type="InterPro" id="IPR024786">
    <property type="entry name" value="TORC"/>
</dbReference>
<keyword evidence="11" id="KW-0539">Nucleus</keyword>
<dbReference type="PANTHER" id="PTHR13589:SF15">
    <property type="entry name" value="CREB-REGULATED TRANSCRIPTION COACTIVATOR, ISOFORM B"/>
    <property type="match status" value="1"/>
</dbReference>
<dbReference type="GO" id="GO:0071320">
    <property type="term" value="P:cellular response to cAMP"/>
    <property type="evidence" value="ECO:0000318"/>
    <property type="project" value="GO_Central"/>
</dbReference>
<evidence type="ECO:0000259" key="13">
    <source>
        <dbReference type="PROSITE" id="PS50081"/>
    </source>
</evidence>
<dbReference type="HOGENOM" id="CLU_335654_0_0_1"/>
<dbReference type="InterPro" id="IPR002219">
    <property type="entry name" value="PKC_DAG/PE"/>
</dbReference>
<feature type="region of interest" description="Disordered" evidence="12">
    <location>
        <begin position="245"/>
        <end position="302"/>
    </location>
</feature>
<accession>A7SVG6</accession>
<dbReference type="GO" id="GO:0005737">
    <property type="term" value="C:cytoplasm"/>
    <property type="evidence" value="ECO:0000318"/>
    <property type="project" value="GO_Central"/>
</dbReference>
<dbReference type="EMBL" id="DS469835">
    <property type="protein sequence ID" value="EDO32288.1"/>
    <property type="molecule type" value="Genomic_DNA"/>
</dbReference>
<evidence type="ECO:0000256" key="1">
    <source>
        <dbReference type="ARBA" id="ARBA00004123"/>
    </source>
</evidence>
<dbReference type="InterPro" id="IPR024785">
    <property type="entry name" value="TORC_C"/>
</dbReference>
<feature type="compositionally biased region" description="Polar residues" evidence="12">
    <location>
        <begin position="274"/>
        <end position="289"/>
    </location>
</feature>
<dbReference type="GO" id="GO:0005634">
    <property type="term" value="C:nucleus"/>
    <property type="evidence" value="ECO:0000318"/>
    <property type="project" value="GO_Central"/>
</dbReference>
<dbReference type="GO" id="GO:0051289">
    <property type="term" value="P:protein homotetramerization"/>
    <property type="evidence" value="ECO:0007669"/>
    <property type="project" value="InterPro"/>
</dbReference>
<evidence type="ECO:0000256" key="6">
    <source>
        <dbReference type="ARBA" id="ARBA00022723"/>
    </source>
</evidence>
<evidence type="ECO:0000313" key="15">
    <source>
        <dbReference type="Proteomes" id="UP000001593"/>
    </source>
</evidence>
<dbReference type="Pfam" id="PF12884">
    <property type="entry name" value="TORC_N"/>
    <property type="match status" value="1"/>
</dbReference>
<dbReference type="OMA" id="HPRKFVE"/>
<gene>
    <name evidence="14" type="ORF">NEMVEDRAFT_v1g247638</name>
</gene>
<keyword evidence="4" id="KW-0963">Cytoplasm</keyword>
<dbReference type="GO" id="GO:0008140">
    <property type="term" value="F:cAMP response element binding protein binding"/>
    <property type="evidence" value="ECO:0000318"/>
    <property type="project" value="GO_Central"/>
</dbReference>
<evidence type="ECO:0000256" key="12">
    <source>
        <dbReference type="SAM" id="MobiDB-lite"/>
    </source>
</evidence>
<keyword evidence="10" id="KW-0804">Transcription</keyword>
<feature type="domain" description="Phorbol-ester/DAG-type" evidence="13">
    <location>
        <begin position="554"/>
        <end position="587"/>
    </location>
</feature>
<dbReference type="SUPFAM" id="SSF57889">
    <property type="entry name" value="Cysteine-rich domain"/>
    <property type="match status" value="1"/>
</dbReference>
<protein>
    <recommendedName>
        <fullName evidence="13">Phorbol-ester/DAG-type domain-containing protein</fullName>
    </recommendedName>
</protein>
<evidence type="ECO:0000256" key="3">
    <source>
        <dbReference type="ARBA" id="ARBA00007167"/>
    </source>
</evidence>
<feature type="compositionally biased region" description="Basic and acidic residues" evidence="12">
    <location>
        <begin position="75"/>
        <end position="89"/>
    </location>
</feature>
<sequence length="850" mass="96528">MAHPRKFVEKIAIHTQRQQEETRAFEEIMKEVATIGNSMKGPQQQYRSLPNVNLNIGQNHLDLQKALNSLGEMQRHEMGDRSPMRERRFTGNRPMPFPRRNIGGVDTSPYHVAPPYLSPPQLEPGQGWRRAVSDSSLHQTVIGGHHQPKEIDINKMTHEPKRSHSPHARPKSVEVPSIGNIEIFRVLHCEHADSRAVLSVTVVCIHSEIDWVEISALCLFKNVYSKVQMYQADPGSPLGTLQQTVGSTGSLPDLTNLHIPSPLQTPIDTEDSHIQASSPPLYPTTQRQGNMRRHSPTMDKHPFPPQMQHPNLSPLEMRLQQVQLYQNSPNNDFNMYGQVTTSSPQNQSPTASTSMSPLFKNFPAAPMSPLEMNMKQMYIPNNSPVQHQHHDQYGMRLPGASIGASPRMQQQAMSSSQSPGPYGFPGFLQYYMQSNRVPDLIVTDANDESQKLDFARDLSSAMQGMGGDMYNNDDLRVELDPLDMESLQMLSGHGDAEVADQVLWFSIIRICNMLEFFTRKYSKSMRTAKRRADALRDTVMATCFAKSILCRRSCDACRRVIRFWGVRCKDCNLKCHRKCYAASFSPCSTTRRPRRSTCQVRLWRRSHFGKDVKRPSDTGRGLAQMRENQNILPRKYTDAKGRIRQKLINGLYDSFCYSPRQALDLYPSVNTHATTKATVHRQQADSPLACSPARYTRDGDLMHDSPRRFTSPAHEQYLPCPHAWTRTYSCSSRTSNITSFTGSSGYSSMPASCPSSANSHRSCSPTPDFSNIRSLTATLERYNVEEELELVEDEEYTSTGDWRKAFSTYSLPATWPLTRKNTSIKENTRRIVSGQIWSIPWFDQYFTREI</sequence>
<keyword evidence="5" id="KW-0597">Phosphoprotein</keyword>
<keyword evidence="15" id="KW-1185">Reference proteome</keyword>
<name>A7SVG6_NEMVE</name>
<evidence type="ECO:0000256" key="4">
    <source>
        <dbReference type="ARBA" id="ARBA00022490"/>
    </source>
</evidence>
<evidence type="ECO:0000256" key="7">
    <source>
        <dbReference type="ARBA" id="ARBA00022833"/>
    </source>
</evidence>
<dbReference type="GO" id="GO:0045944">
    <property type="term" value="P:positive regulation of transcription by RNA polymerase II"/>
    <property type="evidence" value="ECO:0000318"/>
    <property type="project" value="GO_Central"/>
</dbReference>
<keyword evidence="8" id="KW-0805">Transcription regulation</keyword>
<dbReference type="InterPro" id="IPR046349">
    <property type="entry name" value="C1-like_sf"/>
</dbReference>
<feature type="region of interest" description="Disordered" evidence="12">
    <location>
        <begin position="75"/>
        <end position="101"/>
    </location>
</feature>
<evidence type="ECO:0000256" key="5">
    <source>
        <dbReference type="ARBA" id="ARBA00022553"/>
    </source>
</evidence>
<organism evidence="14 15">
    <name type="scientific">Nematostella vectensis</name>
    <name type="common">Starlet sea anemone</name>
    <dbReference type="NCBI Taxonomy" id="45351"/>
    <lineage>
        <taxon>Eukaryota</taxon>
        <taxon>Metazoa</taxon>
        <taxon>Cnidaria</taxon>
        <taxon>Anthozoa</taxon>
        <taxon>Hexacorallia</taxon>
        <taxon>Actiniaria</taxon>
        <taxon>Edwardsiidae</taxon>
        <taxon>Nematostella</taxon>
    </lineage>
</organism>
<comment type="subcellular location">
    <subcellularLocation>
        <location evidence="2">Cytoplasm</location>
    </subcellularLocation>
    <subcellularLocation>
        <location evidence="1">Nucleus</location>
    </subcellularLocation>
</comment>
<dbReference type="InterPro" id="IPR024783">
    <property type="entry name" value="TORC_N"/>
</dbReference>
<dbReference type="Proteomes" id="UP000001593">
    <property type="component" value="Unassembled WGS sequence"/>
</dbReference>
<dbReference type="Pfam" id="PF12885">
    <property type="entry name" value="TORC_M"/>
    <property type="match status" value="1"/>
</dbReference>
<evidence type="ECO:0000313" key="14">
    <source>
        <dbReference type="EMBL" id="EDO32288.1"/>
    </source>
</evidence>
<dbReference type="AlphaFoldDB" id="A7SVG6"/>
<keyword evidence="6" id="KW-0479">Metal-binding</keyword>
<evidence type="ECO:0000256" key="10">
    <source>
        <dbReference type="ARBA" id="ARBA00023163"/>
    </source>
</evidence>
<dbReference type="PROSITE" id="PS50081">
    <property type="entry name" value="ZF_DAG_PE_2"/>
    <property type="match status" value="1"/>
</dbReference>
<proteinExistence type="inferred from homology"/>
<keyword evidence="7" id="KW-0862">Zinc</keyword>
<evidence type="ECO:0000256" key="9">
    <source>
        <dbReference type="ARBA" id="ARBA00023159"/>
    </source>
</evidence>
<keyword evidence="9" id="KW-0010">Activator</keyword>
<dbReference type="CDD" id="cd20812">
    <property type="entry name" value="C1_KSR"/>
    <property type="match status" value="1"/>
</dbReference>
<dbReference type="Pfam" id="PF12886">
    <property type="entry name" value="TORC_C"/>
    <property type="match status" value="1"/>
</dbReference>
<dbReference type="InParanoid" id="A7SVG6"/>
<dbReference type="STRING" id="45351.A7SVG6"/>
<dbReference type="PANTHER" id="PTHR13589">
    <property type="entry name" value="CREB-REGULATED TRANSCRIPTION COACTIVATOR"/>
    <property type="match status" value="1"/>
</dbReference>
<dbReference type="InterPro" id="IPR024784">
    <property type="entry name" value="TORC_M"/>
</dbReference>
<evidence type="ECO:0000256" key="11">
    <source>
        <dbReference type="ARBA" id="ARBA00023242"/>
    </source>
</evidence>
<evidence type="ECO:0000256" key="2">
    <source>
        <dbReference type="ARBA" id="ARBA00004496"/>
    </source>
</evidence>
<comment type="similarity">
    <text evidence="3">Belongs to the TORC family.</text>
</comment>
<reference evidence="14 15" key="1">
    <citation type="journal article" date="2007" name="Science">
        <title>Sea anemone genome reveals ancestral eumetazoan gene repertoire and genomic organization.</title>
        <authorList>
            <person name="Putnam N.H."/>
            <person name="Srivastava M."/>
            <person name="Hellsten U."/>
            <person name="Dirks B."/>
            <person name="Chapman J."/>
            <person name="Salamov A."/>
            <person name="Terry A."/>
            <person name="Shapiro H."/>
            <person name="Lindquist E."/>
            <person name="Kapitonov V.V."/>
            <person name="Jurka J."/>
            <person name="Genikhovich G."/>
            <person name="Grigoriev I.V."/>
            <person name="Lucas S.M."/>
            <person name="Steele R.E."/>
            <person name="Finnerty J.R."/>
            <person name="Technau U."/>
            <person name="Martindale M.Q."/>
            <person name="Rokhsar D.S."/>
        </authorList>
    </citation>
    <scope>NUCLEOTIDE SEQUENCE [LARGE SCALE GENOMIC DNA]</scope>
    <source>
        <strain evidence="15">CH2 X CH6</strain>
    </source>
</reference>
<evidence type="ECO:0000256" key="8">
    <source>
        <dbReference type="ARBA" id="ARBA00023015"/>
    </source>
</evidence>
<dbReference type="Gene3D" id="3.30.60.20">
    <property type="match status" value="1"/>
</dbReference>
<dbReference type="GO" id="GO:0046872">
    <property type="term" value="F:metal ion binding"/>
    <property type="evidence" value="ECO:0007669"/>
    <property type="project" value="UniProtKB-KW"/>
</dbReference>